<organism evidence="2">
    <name type="scientific">Ixodes ricinus</name>
    <name type="common">Common tick</name>
    <name type="synonym">Acarus ricinus</name>
    <dbReference type="NCBI Taxonomy" id="34613"/>
    <lineage>
        <taxon>Eukaryota</taxon>
        <taxon>Metazoa</taxon>
        <taxon>Ecdysozoa</taxon>
        <taxon>Arthropoda</taxon>
        <taxon>Chelicerata</taxon>
        <taxon>Arachnida</taxon>
        <taxon>Acari</taxon>
        <taxon>Parasitiformes</taxon>
        <taxon>Ixodida</taxon>
        <taxon>Ixodoidea</taxon>
        <taxon>Ixodidae</taxon>
        <taxon>Ixodinae</taxon>
        <taxon>Ixodes</taxon>
    </lineage>
</organism>
<reference evidence="2" key="1">
    <citation type="submission" date="2012-12" db="EMBL/GenBank/DDBJ databases">
        <title>Identification and characterization of a phenylalanine ammonia-lyase gene family in Isatis indigotica Fort.</title>
        <authorList>
            <person name="Liu Q."/>
            <person name="Chen J."/>
            <person name="Zhou X."/>
            <person name="Di P."/>
            <person name="Xiao Y."/>
            <person name="Xuan H."/>
            <person name="Zhang L."/>
            <person name="Chen W."/>
        </authorList>
    </citation>
    <scope>NUCLEOTIDE SEQUENCE</scope>
    <source>
        <tissue evidence="2">Salivary gland</tissue>
    </source>
</reference>
<dbReference type="EMBL" id="GADI01001899">
    <property type="protein sequence ID" value="JAA71909.1"/>
    <property type="molecule type" value="mRNA"/>
</dbReference>
<name>A0A0K8RMZ0_IXORI</name>
<dbReference type="AlphaFoldDB" id="A0A0K8RMZ0"/>
<evidence type="ECO:0000256" key="1">
    <source>
        <dbReference type="SAM" id="SignalP"/>
    </source>
</evidence>
<feature type="signal peptide" evidence="1">
    <location>
        <begin position="1"/>
        <end position="24"/>
    </location>
</feature>
<proteinExistence type="evidence at transcript level"/>
<accession>A0A0K8RMZ0</accession>
<protein>
    <submittedName>
        <fullName evidence="2">Putative ixodes 10 kDa peptide protein</fullName>
    </submittedName>
</protein>
<feature type="chain" id="PRO_5005518742" evidence="1">
    <location>
        <begin position="25"/>
        <end position="137"/>
    </location>
</feature>
<evidence type="ECO:0000313" key="2">
    <source>
        <dbReference type="EMBL" id="JAA71909.1"/>
    </source>
</evidence>
<keyword evidence="1" id="KW-0732">Signal</keyword>
<sequence>MCRNISNMLLVLFAVLLILPESQGNGSGISLSECYRAVKYVGDIFCTLFGYGNFESLIYGKCKLVCKVKNVQLPKEACSNGSVPVFGICNTVFIALRFQQRPTPTVTTKHCAYSRAESRSMLLKKHAVQCVRHSCVP</sequence>